<comment type="caution">
    <text evidence="1">The sequence shown here is derived from an EMBL/GenBank/DDBJ whole genome shotgun (WGS) entry which is preliminary data.</text>
</comment>
<dbReference type="PANTHER" id="PTHR24559">
    <property type="entry name" value="TRANSPOSON TY3-I GAG-POL POLYPROTEIN"/>
    <property type="match status" value="1"/>
</dbReference>
<gene>
    <name evidence="1" type="ORF">RRG08_059563</name>
</gene>
<reference evidence="1" key="1">
    <citation type="journal article" date="2023" name="G3 (Bethesda)">
        <title>A reference genome for the long-term kleptoplast-retaining sea slug Elysia crispata morphotype clarki.</title>
        <authorList>
            <person name="Eastman K.E."/>
            <person name="Pendleton A.L."/>
            <person name="Shaikh M.A."/>
            <person name="Suttiyut T."/>
            <person name="Ogas R."/>
            <person name="Tomko P."/>
            <person name="Gavelis G."/>
            <person name="Widhalm J.R."/>
            <person name="Wisecaver J.H."/>
        </authorList>
    </citation>
    <scope>NUCLEOTIDE SEQUENCE</scope>
    <source>
        <strain evidence="1">ECLA1</strain>
    </source>
</reference>
<sequence length="185" mass="20919">MPKCLSVILCDPYFVIGTFRTSVSNKLSCSARGIGHSQFSVLNFVKSVFKPARGSLCQNRFFDNGDSSEFSGLGVIHPENPEPSDLRYRHIPTHMFEEVCDHLRQLEACEVIRLSKSQYSSPVVCCRKKDGKLRLCVDCRLLNSRTRKDNYCLPRVDEILDSLRLSEVPNILAASTLSRATNKFQ</sequence>
<organism evidence="1 2">
    <name type="scientific">Elysia crispata</name>
    <name type="common">lettuce slug</name>
    <dbReference type="NCBI Taxonomy" id="231223"/>
    <lineage>
        <taxon>Eukaryota</taxon>
        <taxon>Metazoa</taxon>
        <taxon>Spiralia</taxon>
        <taxon>Lophotrochozoa</taxon>
        <taxon>Mollusca</taxon>
        <taxon>Gastropoda</taxon>
        <taxon>Heterobranchia</taxon>
        <taxon>Euthyneura</taxon>
        <taxon>Panpulmonata</taxon>
        <taxon>Sacoglossa</taxon>
        <taxon>Placobranchoidea</taxon>
        <taxon>Plakobranchidae</taxon>
        <taxon>Elysia</taxon>
    </lineage>
</organism>
<evidence type="ECO:0000313" key="2">
    <source>
        <dbReference type="Proteomes" id="UP001283361"/>
    </source>
</evidence>
<dbReference type="InterPro" id="IPR043502">
    <property type="entry name" value="DNA/RNA_pol_sf"/>
</dbReference>
<dbReference type="SUPFAM" id="SSF56672">
    <property type="entry name" value="DNA/RNA polymerases"/>
    <property type="match status" value="1"/>
</dbReference>
<proteinExistence type="predicted"/>
<dbReference type="AlphaFoldDB" id="A0AAE1AUT6"/>
<name>A0AAE1AUT6_9GAST</name>
<evidence type="ECO:0008006" key="3">
    <source>
        <dbReference type="Google" id="ProtNLM"/>
    </source>
</evidence>
<dbReference type="Gene3D" id="3.10.10.10">
    <property type="entry name" value="HIV Type 1 Reverse Transcriptase, subunit A, domain 1"/>
    <property type="match status" value="1"/>
</dbReference>
<dbReference type="PANTHER" id="PTHR24559:SF435">
    <property type="entry name" value="RIBONUCLEASE H"/>
    <property type="match status" value="1"/>
</dbReference>
<accession>A0AAE1AUT6</accession>
<protein>
    <recommendedName>
        <fullName evidence="3">Reverse transcriptase</fullName>
    </recommendedName>
</protein>
<dbReference type="InterPro" id="IPR053134">
    <property type="entry name" value="RNA-dir_DNA_polymerase"/>
</dbReference>
<evidence type="ECO:0000313" key="1">
    <source>
        <dbReference type="EMBL" id="KAK3794134.1"/>
    </source>
</evidence>
<keyword evidence="2" id="KW-1185">Reference proteome</keyword>
<dbReference type="Proteomes" id="UP001283361">
    <property type="component" value="Unassembled WGS sequence"/>
</dbReference>
<dbReference type="EMBL" id="JAWDGP010001139">
    <property type="protein sequence ID" value="KAK3794134.1"/>
    <property type="molecule type" value="Genomic_DNA"/>
</dbReference>